<reference evidence="1" key="1">
    <citation type="submission" date="2014-09" db="EMBL/GenBank/DDBJ databases">
        <authorList>
            <person name="Magalhaes I.L.F."/>
            <person name="Oliveira U."/>
            <person name="Santos F.R."/>
            <person name="Vidigal T.H.D.A."/>
            <person name="Brescovit A.D."/>
            <person name="Santos A.J."/>
        </authorList>
    </citation>
    <scope>NUCLEOTIDE SEQUENCE</scope>
    <source>
        <tissue evidence="1">Shoot tissue taken approximately 20 cm above the soil surface</tissue>
    </source>
</reference>
<dbReference type="EMBL" id="GBRH01254883">
    <property type="protein sequence ID" value="JAD43012.1"/>
    <property type="molecule type" value="Transcribed_RNA"/>
</dbReference>
<organism evidence="1">
    <name type="scientific">Arundo donax</name>
    <name type="common">Giant reed</name>
    <name type="synonym">Donax arundinaceus</name>
    <dbReference type="NCBI Taxonomy" id="35708"/>
    <lineage>
        <taxon>Eukaryota</taxon>
        <taxon>Viridiplantae</taxon>
        <taxon>Streptophyta</taxon>
        <taxon>Embryophyta</taxon>
        <taxon>Tracheophyta</taxon>
        <taxon>Spermatophyta</taxon>
        <taxon>Magnoliopsida</taxon>
        <taxon>Liliopsida</taxon>
        <taxon>Poales</taxon>
        <taxon>Poaceae</taxon>
        <taxon>PACMAD clade</taxon>
        <taxon>Arundinoideae</taxon>
        <taxon>Arundineae</taxon>
        <taxon>Arundo</taxon>
    </lineage>
</organism>
<reference evidence="1" key="2">
    <citation type="journal article" date="2015" name="Data Brief">
        <title>Shoot transcriptome of the giant reed, Arundo donax.</title>
        <authorList>
            <person name="Barrero R.A."/>
            <person name="Guerrero F.D."/>
            <person name="Moolhuijzen P."/>
            <person name="Goolsby J.A."/>
            <person name="Tidwell J."/>
            <person name="Bellgard S.E."/>
            <person name="Bellgard M.I."/>
        </authorList>
    </citation>
    <scope>NUCLEOTIDE SEQUENCE</scope>
    <source>
        <tissue evidence="1">Shoot tissue taken approximately 20 cm above the soil surface</tissue>
    </source>
</reference>
<name>A0A0A9A7J2_ARUDO</name>
<sequence length="30" mass="3717">MCQEMLCSSPPHKKWISRMVYFCRLRKFIP</sequence>
<dbReference type="AlphaFoldDB" id="A0A0A9A7J2"/>
<protein>
    <submittedName>
        <fullName evidence="1">Uncharacterized protein</fullName>
    </submittedName>
</protein>
<evidence type="ECO:0000313" key="1">
    <source>
        <dbReference type="EMBL" id="JAD43012.1"/>
    </source>
</evidence>
<accession>A0A0A9A7J2</accession>
<proteinExistence type="predicted"/>